<dbReference type="EC" id="2.3.1.275" evidence="10"/>
<feature type="transmembrane region" description="Helical" evidence="10">
    <location>
        <begin position="12"/>
        <end position="30"/>
    </location>
</feature>
<keyword evidence="3 10" id="KW-0808">Transferase</keyword>
<comment type="similarity">
    <text evidence="10">Belongs to the PlsY family.</text>
</comment>
<comment type="function">
    <text evidence="10">Catalyzes the transfer of an acyl group from acyl-phosphate (acyl-PO(4)) to glycerol-3-phosphate (G3P) to form lysophosphatidic acid (LPA). This enzyme utilizes acyl-phosphate as fatty acyl donor, but not acyl-CoA or acyl-ACP.</text>
</comment>
<feature type="transmembrane region" description="Helical" evidence="10">
    <location>
        <begin position="87"/>
        <end position="105"/>
    </location>
</feature>
<evidence type="ECO:0000256" key="1">
    <source>
        <dbReference type="ARBA" id="ARBA00022475"/>
    </source>
</evidence>
<comment type="subunit">
    <text evidence="10">Probably interacts with PlsX.</text>
</comment>
<dbReference type="NCBIfam" id="TIGR00023">
    <property type="entry name" value="glycerol-3-phosphate 1-O-acyltransferase PlsY"/>
    <property type="match status" value="1"/>
</dbReference>
<keyword evidence="4 10" id="KW-0812">Transmembrane</keyword>
<comment type="pathway">
    <text evidence="10">Lipid metabolism; phospholipid metabolism.</text>
</comment>
<keyword evidence="8 10" id="KW-0594">Phospholipid biosynthesis</keyword>
<dbReference type="GO" id="GO:0005886">
    <property type="term" value="C:plasma membrane"/>
    <property type="evidence" value="ECO:0007669"/>
    <property type="project" value="UniProtKB-SubCell"/>
</dbReference>
<dbReference type="InterPro" id="IPR003811">
    <property type="entry name" value="G3P_acylTferase_PlsY"/>
</dbReference>
<evidence type="ECO:0000256" key="6">
    <source>
        <dbReference type="ARBA" id="ARBA00023098"/>
    </source>
</evidence>
<dbReference type="AlphaFoldDB" id="A0A6S6S8E3"/>
<keyword evidence="6 10" id="KW-0443">Lipid metabolism</keyword>
<evidence type="ECO:0000256" key="7">
    <source>
        <dbReference type="ARBA" id="ARBA00023136"/>
    </source>
</evidence>
<dbReference type="Pfam" id="PF02660">
    <property type="entry name" value="G3P_acyltransf"/>
    <property type="match status" value="1"/>
</dbReference>
<comment type="subcellular location">
    <subcellularLocation>
        <location evidence="10">Cell membrane</location>
        <topology evidence="10">Multi-pass membrane protein</topology>
    </subcellularLocation>
</comment>
<protein>
    <recommendedName>
        <fullName evidence="10">Glycerol-3-phosphate acyltransferase</fullName>
    </recommendedName>
    <alternativeName>
        <fullName evidence="10">Acyl-PO4 G3P acyltransferase</fullName>
    </alternativeName>
    <alternativeName>
        <fullName evidence="10">Acyl-phosphate--glycerol-3-phosphate acyltransferase</fullName>
    </alternativeName>
    <alternativeName>
        <fullName evidence="10">G3P acyltransferase</fullName>
        <shortName evidence="10">GPAT</shortName>
        <ecNumber evidence="10">2.3.1.275</ecNumber>
    </alternativeName>
    <alternativeName>
        <fullName evidence="10">Lysophosphatidic acid synthase</fullName>
        <shortName evidence="10">LPA synthase</shortName>
    </alternativeName>
</protein>
<evidence type="ECO:0000256" key="3">
    <source>
        <dbReference type="ARBA" id="ARBA00022679"/>
    </source>
</evidence>
<accession>A0A6S6S8E3</accession>
<proteinExistence type="inferred from homology"/>
<organism evidence="11">
    <name type="scientific">uncultured Thiotrichaceae bacterium</name>
    <dbReference type="NCBI Taxonomy" id="298394"/>
    <lineage>
        <taxon>Bacteria</taxon>
        <taxon>Pseudomonadati</taxon>
        <taxon>Pseudomonadota</taxon>
        <taxon>Gammaproteobacteria</taxon>
        <taxon>Thiotrichales</taxon>
        <taxon>Thiotrichaceae</taxon>
        <taxon>environmental samples</taxon>
    </lineage>
</organism>
<evidence type="ECO:0000256" key="2">
    <source>
        <dbReference type="ARBA" id="ARBA00022516"/>
    </source>
</evidence>
<keyword evidence="1 10" id="KW-1003">Cell membrane</keyword>
<dbReference type="PANTHER" id="PTHR30309">
    <property type="entry name" value="INNER MEMBRANE PROTEIN YGIH"/>
    <property type="match status" value="1"/>
</dbReference>
<feature type="transmembrane region" description="Helical" evidence="10">
    <location>
        <begin position="117"/>
        <end position="138"/>
    </location>
</feature>
<evidence type="ECO:0000256" key="10">
    <source>
        <dbReference type="HAMAP-Rule" id="MF_01043"/>
    </source>
</evidence>
<name>A0A6S6S8E3_9GAMM</name>
<dbReference type="UniPathway" id="UPA00085"/>
<dbReference type="SMART" id="SM01207">
    <property type="entry name" value="G3P_acyltransf"/>
    <property type="match status" value="1"/>
</dbReference>
<dbReference type="GO" id="GO:0043772">
    <property type="term" value="F:acyl-phosphate glycerol-3-phosphate acyltransferase activity"/>
    <property type="evidence" value="ECO:0007669"/>
    <property type="project" value="UniProtKB-UniRule"/>
</dbReference>
<keyword evidence="9 10" id="KW-1208">Phospholipid metabolism</keyword>
<evidence type="ECO:0000313" key="11">
    <source>
        <dbReference type="EMBL" id="CAA6801727.1"/>
    </source>
</evidence>
<dbReference type="PANTHER" id="PTHR30309:SF0">
    <property type="entry name" value="GLYCEROL-3-PHOSPHATE ACYLTRANSFERASE-RELATED"/>
    <property type="match status" value="1"/>
</dbReference>
<keyword evidence="2 10" id="KW-0444">Lipid biosynthesis</keyword>
<dbReference type="EMBL" id="CACVAV010000027">
    <property type="protein sequence ID" value="CAA6801727.1"/>
    <property type="molecule type" value="Genomic_DNA"/>
</dbReference>
<feature type="transmembrane region" description="Helical" evidence="10">
    <location>
        <begin position="158"/>
        <end position="182"/>
    </location>
</feature>
<evidence type="ECO:0000256" key="4">
    <source>
        <dbReference type="ARBA" id="ARBA00022692"/>
    </source>
</evidence>
<evidence type="ECO:0000256" key="8">
    <source>
        <dbReference type="ARBA" id="ARBA00023209"/>
    </source>
</evidence>
<evidence type="ECO:0000256" key="5">
    <source>
        <dbReference type="ARBA" id="ARBA00022989"/>
    </source>
</evidence>
<sequence>MHPEATSMLPYLMIIAAYLLGSVSTAILTCKMMGLTDPRTAGSNNPGATNVLRVGGKKAAAITLIGDMLKGLLPVLLGKLLGFDLSWLAFIGLAAFLGHLYPLYFGFKGGKGVATAIGVYAGLNLWAGLLVCATWLFVAKVLKISSLAALVATLLAPLYFYLLAQHTLVTVVIAIITVLIYWRHRSNIQNMLDGKESKIKS</sequence>
<keyword evidence="5 10" id="KW-1133">Transmembrane helix</keyword>
<comment type="catalytic activity">
    <reaction evidence="10">
        <text>an acyl phosphate + sn-glycerol 3-phosphate = a 1-acyl-sn-glycero-3-phosphate + phosphate</text>
        <dbReference type="Rhea" id="RHEA:34075"/>
        <dbReference type="ChEBI" id="CHEBI:43474"/>
        <dbReference type="ChEBI" id="CHEBI:57597"/>
        <dbReference type="ChEBI" id="CHEBI:57970"/>
        <dbReference type="ChEBI" id="CHEBI:59918"/>
        <dbReference type="EC" id="2.3.1.275"/>
    </reaction>
</comment>
<evidence type="ECO:0000256" key="9">
    <source>
        <dbReference type="ARBA" id="ARBA00023264"/>
    </source>
</evidence>
<dbReference type="GO" id="GO:0008654">
    <property type="term" value="P:phospholipid biosynthetic process"/>
    <property type="evidence" value="ECO:0007669"/>
    <property type="project" value="UniProtKB-UniRule"/>
</dbReference>
<keyword evidence="7 10" id="KW-0472">Membrane</keyword>
<dbReference type="HAMAP" id="MF_01043">
    <property type="entry name" value="PlsY"/>
    <property type="match status" value="1"/>
</dbReference>
<gene>
    <name evidence="10" type="primary">plsY</name>
    <name evidence="11" type="ORF">HELGO_WM28417</name>
</gene>
<keyword evidence="11" id="KW-0012">Acyltransferase</keyword>
<reference evidence="11" key="1">
    <citation type="submission" date="2020-01" db="EMBL/GenBank/DDBJ databases">
        <authorList>
            <person name="Meier V. D."/>
            <person name="Meier V D."/>
        </authorList>
    </citation>
    <scope>NUCLEOTIDE SEQUENCE</scope>
    <source>
        <strain evidence="11">HLG_WM_MAG_08</strain>
    </source>
</reference>